<name>A0A4Z2G3B6_9TELE</name>
<gene>
    <name evidence="1" type="ORF">EYF80_041766</name>
</gene>
<accession>A0A4Z2G3B6</accession>
<dbReference type="AlphaFoldDB" id="A0A4Z2G3B6"/>
<organism evidence="1 2">
    <name type="scientific">Liparis tanakae</name>
    <name type="common">Tanaka's snailfish</name>
    <dbReference type="NCBI Taxonomy" id="230148"/>
    <lineage>
        <taxon>Eukaryota</taxon>
        <taxon>Metazoa</taxon>
        <taxon>Chordata</taxon>
        <taxon>Craniata</taxon>
        <taxon>Vertebrata</taxon>
        <taxon>Euteleostomi</taxon>
        <taxon>Actinopterygii</taxon>
        <taxon>Neopterygii</taxon>
        <taxon>Teleostei</taxon>
        <taxon>Neoteleostei</taxon>
        <taxon>Acanthomorphata</taxon>
        <taxon>Eupercaria</taxon>
        <taxon>Perciformes</taxon>
        <taxon>Cottioidei</taxon>
        <taxon>Cottales</taxon>
        <taxon>Liparidae</taxon>
        <taxon>Liparis</taxon>
    </lineage>
</organism>
<keyword evidence="2" id="KW-1185">Reference proteome</keyword>
<evidence type="ECO:0000313" key="2">
    <source>
        <dbReference type="Proteomes" id="UP000314294"/>
    </source>
</evidence>
<dbReference type="EMBL" id="SRLO01000714">
    <property type="protein sequence ID" value="TNN48028.1"/>
    <property type="molecule type" value="Genomic_DNA"/>
</dbReference>
<dbReference type="Proteomes" id="UP000314294">
    <property type="component" value="Unassembled WGS sequence"/>
</dbReference>
<reference evidence="1 2" key="1">
    <citation type="submission" date="2019-03" db="EMBL/GenBank/DDBJ databases">
        <title>First draft genome of Liparis tanakae, snailfish: a comprehensive survey of snailfish specific genes.</title>
        <authorList>
            <person name="Kim W."/>
            <person name="Song I."/>
            <person name="Jeong J.-H."/>
            <person name="Kim D."/>
            <person name="Kim S."/>
            <person name="Ryu S."/>
            <person name="Song J.Y."/>
            <person name="Lee S.K."/>
        </authorList>
    </citation>
    <scope>NUCLEOTIDE SEQUENCE [LARGE SCALE GENOMIC DNA]</scope>
    <source>
        <tissue evidence="1">Muscle</tissue>
    </source>
</reference>
<sequence>MKKHRGKRKMTVEKRKKKAYELNGSGAVPAGLVHHHHHVGQRVDPHLLQLQVLLKELQRQRVGTQGLSSHPLNSGLCQIQPVRELLQLLVLQLHQDLVESGECSHREFRRFICSLTSESSSSLRFPSPSRAAPARRTRPTLPWWVVSSTMYPWTTTIAPYLLQCSLVALQAGGAWRERTEAPLELLLAGSEELETGKG</sequence>
<comment type="caution">
    <text evidence="1">The sequence shown here is derived from an EMBL/GenBank/DDBJ whole genome shotgun (WGS) entry which is preliminary data.</text>
</comment>
<proteinExistence type="predicted"/>
<evidence type="ECO:0000313" key="1">
    <source>
        <dbReference type="EMBL" id="TNN48028.1"/>
    </source>
</evidence>
<protein>
    <submittedName>
        <fullName evidence="1">Uncharacterized protein</fullName>
    </submittedName>
</protein>